<dbReference type="InterPro" id="IPR006015">
    <property type="entry name" value="Universal_stress_UspA"/>
</dbReference>
<evidence type="ECO:0000256" key="4">
    <source>
        <dbReference type="ARBA" id="ARBA00022490"/>
    </source>
</evidence>
<organism evidence="7 8">
    <name type="scientific">Povalibacter uvarum</name>
    <dbReference type="NCBI Taxonomy" id="732238"/>
    <lineage>
        <taxon>Bacteria</taxon>
        <taxon>Pseudomonadati</taxon>
        <taxon>Pseudomonadota</taxon>
        <taxon>Gammaproteobacteria</taxon>
        <taxon>Steroidobacterales</taxon>
        <taxon>Steroidobacteraceae</taxon>
        <taxon>Povalibacter</taxon>
    </lineage>
</organism>
<dbReference type="GO" id="GO:0005737">
    <property type="term" value="C:cytoplasm"/>
    <property type="evidence" value="ECO:0007669"/>
    <property type="project" value="UniProtKB-SubCell"/>
</dbReference>
<comment type="subcellular location">
    <subcellularLocation>
        <location evidence="1 5">Cytoplasm</location>
    </subcellularLocation>
</comment>
<evidence type="ECO:0000313" key="7">
    <source>
        <dbReference type="EMBL" id="MBB6094374.1"/>
    </source>
</evidence>
<evidence type="ECO:0000259" key="6">
    <source>
        <dbReference type="Pfam" id="PF00582"/>
    </source>
</evidence>
<reference evidence="7 8" key="1">
    <citation type="submission" date="2020-08" db="EMBL/GenBank/DDBJ databases">
        <title>Genomic Encyclopedia of Type Strains, Phase IV (KMG-IV): sequencing the most valuable type-strain genomes for metagenomic binning, comparative biology and taxonomic classification.</title>
        <authorList>
            <person name="Goeker M."/>
        </authorList>
    </citation>
    <scope>NUCLEOTIDE SEQUENCE [LARGE SCALE GENOMIC DNA]</scope>
    <source>
        <strain evidence="7 8">DSM 26723</strain>
    </source>
</reference>
<protein>
    <recommendedName>
        <fullName evidence="5">Universal stress protein</fullName>
    </recommendedName>
</protein>
<dbReference type="Pfam" id="PF00582">
    <property type="entry name" value="Usp"/>
    <property type="match status" value="1"/>
</dbReference>
<keyword evidence="4 5" id="KW-0963">Cytoplasm</keyword>
<dbReference type="RefSeq" id="WP_184333581.1">
    <property type="nucleotide sequence ID" value="NZ_JACHHZ010000003.1"/>
</dbReference>
<comment type="caution">
    <text evidence="7">The sequence shown here is derived from an EMBL/GenBank/DDBJ whole genome shotgun (WGS) entry which is preliminary data.</text>
</comment>
<dbReference type="InterPro" id="IPR014729">
    <property type="entry name" value="Rossmann-like_a/b/a_fold"/>
</dbReference>
<keyword evidence="8" id="KW-1185">Reference proteome</keyword>
<dbReference type="SUPFAM" id="SSF52402">
    <property type="entry name" value="Adenine nucleotide alpha hydrolases-like"/>
    <property type="match status" value="1"/>
</dbReference>
<dbReference type="AlphaFoldDB" id="A0A841HP12"/>
<evidence type="ECO:0000256" key="3">
    <source>
        <dbReference type="ARBA" id="ARBA00011738"/>
    </source>
</evidence>
<comment type="similarity">
    <text evidence="2 5">Belongs to the universal stress protein A family.</text>
</comment>
<sequence length="143" mass="15720">MNGYKKILLVVDLSDDSRVIGERAKVIANCYQSDITLLHVVEYVPVEPMGEALLPTVQIESELVDRARKKLADLAQQLSLAQCPQLVETGSIKTEIVRAAQRLGADLIVLGSRERHGLAILLNFTEDTILHAAPCDVLAVRLH</sequence>
<dbReference type="Proteomes" id="UP000588068">
    <property type="component" value="Unassembled WGS sequence"/>
</dbReference>
<dbReference type="PANTHER" id="PTHR46268">
    <property type="entry name" value="STRESS RESPONSE PROTEIN NHAX"/>
    <property type="match status" value="1"/>
</dbReference>
<feature type="domain" description="UspA" evidence="6">
    <location>
        <begin position="4"/>
        <end position="141"/>
    </location>
</feature>
<evidence type="ECO:0000313" key="8">
    <source>
        <dbReference type="Proteomes" id="UP000588068"/>
    </source>
</evidence>
<dbReference type="PRINTS" id="PR01438">
    <property type="entry name" value="UNVRSLSTRESS"/>
</dbReference>
<evidence type="ECO:0000256" key="5">
    <source>
        <dbReference type="PIRNR" id="PIRNR006276"/>
    </source>
</evidence>
<dbReference type="Gene3D" id="3.40.50.620">
    <property type="entry name" value="HUPs"/>
    <property type="match status" value="1"/>
</dbReference>
<proteinExistence type="inferred from homology"/>
<dbReference type="PIRSF" id="PIRSF006276">
    <property type="entry name" value="UspA"/>
    <property type="match status" value="1"/>
</dbReference>
<comment type="subunit">
    <text evidence="3">Homodimer.</text>
</comment>
<evidence type="ECO:0000256" key="2">
    <source>
        <dbReference type="ARBA" id="ARBA00008791"/>
    </source>
</evidence>
<dbReference type="EMBL" id="JACHHZ010000003">
    <property type="protein sequence ID" value="MBB6094374.1"/>
    <property type="molecule type" value="Genomic_DNA"/>
</dbReference>
<dbReference type="InterPro" id="IPR006016">
    <property type="entry name" value="UspA"/>
</dbReference>
<gene>
    <name evidence="7" type="ORF">HNQ60_003255</name>
</gene>
<evidence type="ECO:0000256" key="1">
    <source>
        <dbReference type="ARBA" id="ARBA00004496"/>
    </source>
</evidence>
<name>A0A841HP12_9GAMM</name>
<dbReference type="PANTHER" id="PTHR46268:SF23">
    <property type="entry name" value="UNIVERSAL STRESS PROTEIN A-RELATED"/>
    <property type="match status" value="1"/>
</dbReference>
<accession>A0A841HP12</accession>